<feature type="region of interest" description="Disordered" evidence="5">
    <location>
        <begin position="261"/>
        <end position="282"/>
    </location>
</feature>
<dbReference type="Proteomes" id="UP001346149">
    <property type="component" value="Unassembled WGS sequence"/>
</dbReference>
<dbReference type="GO" id="GO:0043067">
    <property type="term" value="P:regulation of programmed cell death"/>
    <property type="evidence" value="ECO:0007669"/>
    <property type="project" value="TreeGrafter"/>
</dbReference>
<dbReference type="PANTHER" id="PTHR42647">
    <property type="entry name" value="SBP (S-RIBONUCLEASE BINDING PROTEIN) FAMILY PROTEIN"/>
    <property type="match status" value="1"/>
</dbReference>
<sequence length="347" mass="38364">MAVEARHLNIFAPQLLANRDIMMRPIDANSSVARAYNLKMGYGIPVSGTSTVVDMAGFLPMHSSLITDPLTPKTPLKSDSGLTYNNNIPMIPRKRLRDSSSQILSYTAPQRGRSCNSNFSFLGEDVSLQIEQQRLDTDRLIAHHMEKVRLEIEEKRRNHARRIHLVLEEQIAKRLRSKEEDIEKITKMNWALEERIKSLSVENQIWRDLAQNNEATANALRLNLEQVLAHVKDDATIAGGGGGNGLNSSAAINSGHPLADDAQSCCDSSDAGDDRGAFDRPSSREVAAAESCGGVDRRWCRSCRREEARVLLLPCRHLCLCTVCGSTLHTCPVCDSPKTASVHINVS</sequence>
<evidence type="ECO:0000256" key="3">
    <source>
        <dbReference type="ARBA" id="ARBA00022833"/>
    </source>
</evidence>
<dbReference type="Gene3D" id="3.30.40.10">
    <property type="entry name" value="Zinc/RING finger domain, C3HC4 (zinc finger)"/>
    <property type="match status" value="1"/>
</dbReference>
<keyword evidence="2 4" id="KW-0863">Zinc-finger</keyword>
<reference evidence="7 8" key="1">
    <citation type="journal article" date="2023" name="Hortic Res">
        <title>Pangenome of water caltrop reveals structural variations and asymmetric subgenome divergence after allopolyploidization.</title>
        <authorList>
            <person name="Zhang X."/>
            <person name="Chen Y."/>
            <person name="Wang L."/>
            <person name="Yuan Y."/>
            <person name="Fang M."/>
            <person name="Shi L."/>
            <person name="Lu R."/>
            <person name="Comes H.P."/>
            <person name="Ma Y."/>
            <person name="Chen Y."/>
            <person name="Huang G."/>
            <person name="Zhou Y."/>
            <person name="Zheng Z."/>
            <person name="Qiu Y."/>
        </authorList>
    </citation>
    <scope>NUCLEOTIDE SEQUENCE [LARGE SCALE GENOMIC DNA]</scope>
    <source>
        <strain evidence="7">F231</strain>
    </source>
</reference>
<dbReference type="AlphaFoldDB" id="A0AAN7ME56"/>
<evidence type="ECO:0000256" key="2">
    <source>
        <dbReference type="ARBA" id="ARBA00022771"/>
    </source>
</evidence>
<keyword evidence="8" id="KW-1185">Reference proteome</keyword>
<evidence type="ECO:0000313" key="7">
    <source>
        <dbReference type="EMBL" id="KAK4803607.1"/>
    </source>
</evidence>
<organism evidence="7 8">
    <name type="scientific">Trapa natans</name>
    <name type="common">Water chestnut</name>
    <dbReference type="NCBI Taxonomy" id="22666"/>
    <lineage>
        <taxon>Eukaryota</taxon>
        <taxon>Viridiplantae</taxon>
        <taxon>Streptophyta</taxon>
        <taxon>Embryophyta</taxon>
        <taxon>Tracheophyta</taxon>
        <taxon>Spermatophyta</taxon>
        <taxon>Magnoliopsida</taxon>
        <taxon>eudicotyledons</taxon>
        <taxon>Gunneridae</taxon>
        <taxon>Pentapetalae</taxon>
        <taxon>rosids</taxon>
        <taxon>malvids</taxon>
        <taxon>Myrtales</taxon>
        <taxon>Lythraceae</taxon>
        <taxon>Trapa</taxon>
    </lineage>
</organism>
<keyword evidence="3" id="KW-0862">Zinc</keyword>
<dbReference type="InterPro" id="IPR001841">
    <property type="entry name" value="Znf_RING"/>
</dbReference>
<dbReference type="PROSITE" id="PS50089">
    <property type="entry name" value="ZF_RING_2"/>
    <property type="match status" value="1"/>
</dbReference>
<feature type="domain" description="RING-type" evidence="6">
    <location>
        <begin position="300"/>
        <end position="335"/>
    </location>
</feature>
<proteinExistence type="predicted"/>
<dbReference type="PANTHER" id="PTHR42647:SF12">
    <property type="entry name" value="BOI-RELATED E3 UBIQUITIN-PROTEIN LIGASE 2-RELATED"/>
    <property type="match status" value="1"/>
</dbReference>
<keyword evidence="1" id="KW-0479">Metal-binding</keyword>
<dbReference type="GO" id="GO:0008270">
    <property type="term" value="F:zinc ion binding"/>
    <property type="evidence" value="ECO:0007669"/>
    <property type="project" value="UniProtKB-KW"/>
</dbReference>
<gene>
    <name evidence="7" type="ORF">SAY86_003424</name>
</gene>
<evidence type="ECO:0000256" key="5">
    <source>
        <dbReference type="SAM" id="MobiDB-lite"/>
    </source>
</evidence>
<dbReference type="InterPro" id="IPR013083">
    <property type="entry name" value="Znf_RING/FYVE/PHD"/>
</dbReference>
<feature type="compositionally biased region" description="Basic and acidic residues" evidence="5">
    <location>
        <begin position="272"/>
        <end position="282"/>
    </location>
</feature>
<protein>
    <recommendedName>
        <fullName evidence="6">RING-type domain-containing protein</fullName>
    </recommendedName>
</protein>
<name>A0AAN7ME56_TRANT</name>
<evidence type="ECO:0000256" key="4">
    <source>
        <dbReference type="PROSITE-ProRule" id="PRU00175"/>
    </source>
</evidence>
<dbReference type="Pfam" id="PF13920">
    <property type="entry name" value="zf-C3HC4_3"/>
    <property type="match status" value="1"/>
</dbReference>
<dbReference type="GO" id="GO:0004842">
    <property type="term" value="F:ubiquitin-protein transferase activity"/>
    <property type="evidence" value="ECO:0007669"/>
    <property type="project" value="TreeGrafter"/>
</dbReference>
<accession>A0AAN7ME56</accession>
<comment type="caution">
    <text evidence="7">The sequence shown here is derived from an EMBL/GenBank/DDBJ whole genome shotgun (WGS) entry which is preliminary data.</text>
</comment>
<dbReference type="EMBL" id="JAXQNO010000001">
    <property type="protein sequence ID" value="KAK4803607.1"/>
    <property type="molecule type" value="Genomic_DNA"/>
</dbReference>
<dbReference type="PIRSF" id="PIRSF036836">
    <property type="entry name" value="RNase_bind_SBP1"/>
    <property type="match status" value="1"/>
</dbReference>
<evidence type="ECO:0000259" key="6">
    <source>
        <dbReference type="PROSITE" id="PS50089"/>
    </source>
</evidence>
<dbReference type="CDD" id="cd16649">
    <property type="entry name" value="mRING-HC-C3HC5_CGRF1-like"/>
    <property type="match status" value="1"/>
</dbReference>
<evidence type="ECO:0000313" key="8">
    <source>
        <dbReference type="Proteomes" id="UP001346149"/>
    </source>
</evidence>
<evidence type="ECO:0000256" key="1">
    <source>
        <dbReference type="ARBA" id="ARBA00022723"/>
    </source>
</evidence>